<organism evidence="1 2">
    <name type="scientific">Cetraspora pellucida</name>
    <dbReference type="NCBI Taxonomy" id="1433469"/>
    <lineage>
        <taxon>Eukaryota</taxon>
        <taxon>Fungi</taxon>
        <taxon>Fungi incertae sedis</taxon>
        <taxon>Mucoromycota</taxon>
        <taxon>Glomeromycotina</taxon>
        <taxon>Glomeromycetes</taxon>
        <taxon>Diversisporales</taxon>
        <taxon>Gigasporaceae</taxon>
        <taxon>Cetraspora</taxon>
    </lineage>
</organism>
<keyword evidence="2" id="KW-1185">Reference proteome</keyword>
<sequence>MLTVIYNANLQVPKHCGIFVVTGGSSYASGLLLKEESLKIPPDIILQNCLMGKAKGCEECTQILVTSKVLLIYHV</sequence>
<dbReference type="Proteomes" id="UP000789366">
    <property type="component" value="Unassembled WGS sequence"/>
</dbReference>
<feature type="non-terminal residue" evidence="1">
    <location>
        <position position="1"/>
    </location>
</feature>
<proteinExistence type="predicted"/>
<name>A0ACA9MZ78_9GLOM</name>
<dbReference type="EMBL" id="CAJVPW010011271">
    <property type="protein sequence ID" value="CAG8623838.1"/>
    <property type="molecule type" value="Genomic_DNA"/>
</dbReference>
<gene>
    <name evidence="1" type="ORF">SPELUC_LOCUS7967</name>
</gene>
<protein>
    <submittedName>
        <fullName evidence="1">16312_t:CDS:1</fullName>
    </submittedName>
</protein>
<evidence type="ECO:0000313" key="2">
    <source>
        <dbReference type="Proteomes" id="UP000789366"/>
    </source>
</evidence>
<accession>A0ACA9MZ78</accession>
<reference evidence="1" key="1">
    <citation type="submission" date="2021-06" db="EMBL/GenBank/DDBJ databases">
        <authorList>
            <person name="Kallberg Y."/>
            <person name="Tangrot J."/>
            <person name="Rosling A."/>
        </authorList>
    </citation>
    <scope>NUCLEOTIDE SEQUENCE</scope>
    <source>
        <strain evidence="1">28 12/20/2015</strain>
    </source>
</reference>
<comment type="caution">
    <text evidence="1">The sequence shown here is derived from an EMBL/GenBank/DDBJ whole genome shotgun (WGS) entry which is preliminary data.</text>
</comment>
<evidence type="ECO:0000313" key="1">
    <source>
        <dbReference type="EMBL" id="CAG8623838.1"/>
    </source>
</evidence>